<protein>
    <recommendedName>
        <fullName evidence="4">UPAR/Ly6 domain-containing protein</fullName>
    </recommendedName>
</protein>
<name>A0ABN8RB98_9CNID</name>
<gene>
    <name evidence="5" type="ORF">PLOB_00015744</name>
</gene>
<dbReference type="InterPro" id="IPR045860">
    <property type="entry name" value="Snake_toxin-like_sf"/>
</dbReference>
<evidence type="ECO:0000313" key="6">
    <source>
        <dbReference type="Proteomes" id="UP001159405"/>
    </source>
</evidence>
<comment type="caution">
    <text evidence="5">The sequence shown here is derived from an EMBL/GenBank/DDBJ whole genome shotgun (WGS) entry which is preliminary data.</text>
</comment>
<organism evidence="5 6">
    <name type="scientific">Porites lobata</name>
    <dbReference type="NCBI Taxonomy" id="104759"/>
    <lineage>
        <taxon>Eukaryota</taxon>
        <taxon>Metazoa</taxon>
        <taxon>Cnidaria</taxon>
        <taxon>Anthozoa</taxon>
        <taxon>Hexacorallia</taxon>
        <taxon>Scleractinia</taxon>
        <taxon>Fungiina</taxon>
        <taxon>Poritidae</taxon>
        <taxon>Porites</taxon>
    </lineage>
</organism>
<evidence type="ECO:0000313" key="5">
    <source>
        <dbReference type="EMBL" id="CAH3175177.1"/>
    </source>
</evidence>
<sequence>MNPVKVLLTVFFLATFSSVMSLKCNVCSSAESWDKCSNTETTCPSGMEERCIKVYLKYGETKAFVRGCGPKDYCDKDKNPTCKLAESVSGAECEINCCEGDLCNAGSAAKISGIMLLACALAVLMF</sequence>
<evidence type="ECO:0000256" key="3">
    <source>
        <dbReference type="SAM" id="SignalP"/>
    </source>
</evidence>
<dbReference type="InterPro" id="IPR016054">
    <property type="entry name" value="LY6_UPA_recep-like"/>
</dbReference>
<dbReference type="Proteomes" id="UP001159405">
    <property type="component" value="Unassembled WGS sequence"/>
</dbReference>
<dbReference type="Gene3D" id="2.10.60.10">
    <property type="entry name" value="CD59"/>
    <property type="match status" value="1"/>
</dbReference>
<feature type="chain" id="PRO_5045510781" description="UPAR/Ly6 domain-containing protein" evidence="3">
    <location>
        <begin position="22"/>
        <end position="126"/>
    </location>
</feature>
<accession>A0ABN8RB98</accession>
<dbReference type="Pfam" id="PF00021">
    <property type="entry name" value="UPAR_LY6"/>
    <property type="match status" value="1"/>
</dbReference>
<dbReference type="SUPFAM" id="SSF57302">
    <property type="entry name" value="Snake toxin-like"/>
    <property type="match status" value="1"/>
</dbReference>
<feature type="domain" description="UPAR/Ly6" evidence="4">
    <location>
        <begin position="21"/>
        <end position="105"/>
    </location>
</feature>
<proteinExistence type="predicted"/>
<keyword evidence="1 3" id="KW-0732">Signal</keyword>
<reference evidence="5 6" key="1">
    <citation type="submission" date="2022-05" db="EMBL/GenBank/DDBJ databases">
        <authorList>
            <consortium name="Genoscope - CEA"/>
            <person name="William W."/>
        </authorList>
    </citation>
    <scope>NUCLEOTIDE SEQUENCE [LARGE SCALE GENOMIC DNA]</scope>
</reference>
<dbReference type="EMBL" id="CALNXK010000197">
    <property type="protein sequence ID" value="CAH3175177.1"/>
    <property type="molecule type" value="Genomic_DNA"/>
</dbReference>
<feature type="signal peptide" evidence="3">
    <location>
        <begin position="1"/>
        <end position="21"/>
    </location>
</feature>
<evidence type="ECO:0000256" key="2">
    <source>
        <dbReference type="ARBA" id="ARBA00023157"/>
    </source>
</evidence>
<dbReference type="PANTHER" id="PTHR10036:SF3">
    <property type="entry name" value="PROTEIN SLEEPLESS-RELATED"/>
    <property type="match status" value="1"/>
</dbReference>
<keyword evidence="2" id="KW-1015">Disulfide bond</keyword>
<keyword evidence="6" id="KW-1185">Reference proteome</keyword>
<evidence type="ECO:0000259" key="4">
    <source>
        <dbReference type="Pfam" id="PF00021"/>
    </source>
</evidence>
<evidence type="ECO:0000256" key="1">
    <source>
        <dbReference type="ARBA" id="ARBA00022729"/>
    </source>
</evidence>
<dbReference type="PANTHER" id="PTHR10036">
    <property type="entry name" value="CD59 GLYCOPROTEIN"/>
    <property type="match status" value="1"/>
</dbReference>